<dbReference type="PANTHER" id="PTHR38781">
    <property type="entry name" value="ANTITOXIN DINJ-RELATED"/>
    <property type="match status" value="1"/>
</dbReference>
<sequence>MAATRHEARGGSPRARRRYAGTSNRLQQDANDTAAQMEHNVATTFVRHVMASSSDVVRARIDGHIKEEATNVLAGMGLSVSDAIRMLLTRIAADKALPFDINRAQSQSDTKKP</sequence>
<dbReference type="Pfam" id="PF04221">
    <property type="entry name" value="RelB"/>
    <property type="match status" value="1"/>
</dbReference>
<keyword evidence="5" id="KW-1185">Reference proteome</keyword>
<feature type="compositionally biased region" description="Polar residues" evidence="3">
    <location>
        <begin position="21"/>
        <end position="34"/>
    </location>
</feature>
<evidence type="ECO:0000313" key="4">
    <source>
        <dbReference type="EMBL" id="GLT22183.1"/>
    </source>
</evidence>
<evidence type="ECO:0000256" key="2">
    <source>
        <dbReference type="ARBA" id="ARBA00022649"/>
    </source>
</evidence>
<dbReference type="EMBL" id="BSPX01000020">
    <property type="protein sequence ID" value="GLT22183.1"/>
    <property type="molecule type" value="Genomic_DNA"/>
</dbReference>
<dbReference type="InterPro" id="IPR007337">
    <property type="entry name" value="RelB/DinJ"/>
</dbReference>
<evidence type="ECO:0000313" key="5">
    <source>
        <dbReference type="Proteomes" id="UP001157167"/>
    </source>
</evidence>
<organism evidence="4 5">
    <name type="scientific">Zoogloea oryzae</name>
    <dbReference type="NCBI Taxonomy" id="310767"/>
    <lineage>
        <taxon>Bacteria</taxon>
        <taxon>Pseudomonadati</taxon>
        <taxon>Pseudomonadota</taxon>
        <taxon>Betaproteobacteria</taxon>
        <taxon>Rhodocyclales</taxon>
        <taxon>Zoogloeaceae</taxon>
        <taxon>Zoogloea</taxon>
    </lineage>
</organism>
<feature type="region of interest" description="Disordered" evidence="3">
    <location>
        <begin position="1"/>
        <end position="35"/>
    </location>
</feature>
<dbReference type="PANTHER" id="PTHR38781:SF1">
    <property type="entry name" value="ANTITOXIN DINJ-RELATED"/>
    <property type="match status" value="1"/>
</dbReference>
<evidence type="ECO:0000256" key="1">
    <source>
        <dbReference type="ARBA" id="ARBA00010562"/>
    </source>
</evidence>
<name>A0ABQ6F9D5_9RHOO</name>
<evidence type="ECO:0008006" key="6">
    <source>
        <dbReference type="Google" id="ProtNLM"/>
    </source>
</evidence>
<accession>A0ABQ6F9D5</accession>
<dbReference type="Gene3D" id="1.10.1220.10">
    <property type="entry name" value="Met repressor-like"/>
    <property type="match status" value="1"/>
</dbReference>
<keyword evidence="2" id="KW-1277">Toxin-antitoxin system</keyword>
<protein>
    <recommendedName>
        <fullName evidence="6">Type II toxin-antitoxin system RelB/DinJ family antitoxin</fullName>
    </recommendedName>
</protein>
<proteinExistence type="inferred from homology"/>
<comment type="caution">
    <text evidence="4">The sequence shown here is derived from an EMBL/GenBank/DDBJ whole genome shotgun (WGS) entry which is preliminary data.</text>
</comment>
<dbReference type="Proteomes" id="UP001157167">
    <property type="component" value="Unassembled WGS sequence"/>
</dbReference>
<evidence type="ECO:0000256" key="3">
    <source>
        <dbReference type="SAM" id="MobiDB-lite"/>
    </source>
</evidence>
<dbReference type="NCBIfam" id="TIGR02384">
    <property type="entry name" value="RelB_DinJ"/>
    <property type="match status" value="1"/>
</dbReference>
<dbReference type="InterPro" id="IPR013321">
    <property type="entry name" value="Arc_rbn_hlx_hlx"/>
</dbReference>
<gene>
    <name evidence="4" type="ORF">GCM10007933_16410</name>
</gene>
<comment type="similarity">
    <text evidence="1">Belongs to the RelB/DinJ antitoxin family.</text>
</comment>
<reference evidence="5" key="1">
    <citation type="journal article" date="2019" name="Int. J. Syst. Evol. Microbiol.">
        <title>The Global Catalogue of Microorganisms (GCM) 10K type strain sequencing project: providing services to taxonomists for standard genome sequencing and annotation.</title>
        <authorList>
            <consortium name="The Broad Institute Genomics Platform"/>
            <consortium name="The Broad Institute Genome Sequencing Center for Infectious Disease"/>
            <person name="Wu L."/>
            <person name="Ma J."/>
        </authorList>
    </citation>
    <scope>NUCLEOTIDE SEQUENCE [LARGE SCALE GENOMIC DNA]</scope>
    <source>
        <strain evidence="5">NBRC 102407</strain>
    </source>
</reference>